<sequence length="257" mass="27634">MAASGMDVLQTCIDGTANDISNATTPGYKKDTYLIKSFPEMLLIEKGGPQNKNPLLPQHTRKIGTTSIGARLAEISTDFTTGSVQETGNKTDIFLSGPGFFAVNAPAQGDPGRVCYTRNGAFKIDENGYLATAGGYRVLGENGEILLGNSELKFDVTSDGSVMVDGVRVEKLQLAEFSNLNSLYKETDDLFVDREGAAETASNTSVKQGFLEGSNVNPVDEMVNLITVTRAYEANQRLIQSQDEMLSKAVNQVGSLR</sequence>
<evidence type="ECO:0000313" key="6">
    <source>
        <dbReference type="Proteomes" id="UP001154312"/>
    </source>
</evidence>
<feature type="domain" description="Flagellar basal-body/hook protein C-terminal" evidence="3">
    <location>
        <begin position="207"/>
        <end position="251"/>
    </location>
</feature>
<accession>A0A9X4H304</accession>
<dbReference type="AlphaFoldDB" id="A0A9X4H304"/>
<dbReference type="Proteomes" id="UP001154312">
    <property type="component" value="Unassembled WGS sequence"/>
</dbReference>
<comment type="similarity">
    <text evidence="1 2">Belongs to the flagella basal body rod proteins family.</text>
</comment>
<evidence type="ECO:0000256" key="2">
    <source>
        <dbReference type="RuleBase" id="RU362116"/>
    </source>
</evidence>
<dbReference type="RefSeq" id="WP_277444776.1">
    <property type="nucleotide sequence ID" value="NZ_JAKOAV010000028.1"/>
</dbReference>
<proteinExistence type="inferred from homology"/>
<keyword evidence="6" id="KW-1185">Reference proteome</keyword>
<dbReference type="EMBL" id="JAKOAV010000028">
    <property type="protein sequence ID" value="MDF9409321.1"/>
    <property type="molecule type" value="Genomic_DNA"/>
</dbReference>
<name>A0A9X4H304_9FIRM</name>
<comment type="caution">
    <text evidence="5">The sequence shown here is derived from an EMBL/GenBank/DDBJ whole genome shotgun (WGS) entry which is preliminary data.</text>
</comment>
<dbReference type="InterPro" id="IPR020013">
    <property type="entry name" value="Flagellar_FlgE/F/G"/>
</dbReference>
<keyword evidence="5" id="KW-0282">Flagellum</keyword>
<dbReference type="GO" id="GO:0009425">
    <property type="term" value="C:bacterial-type flagellum basal body"/>
    <property type="evidence" value="ECO:0007669"/>
    <property type="project" value="UniProtKB-SubCell"/>
</dbReference>
<evidence type="ECO:0000313" key="5">
    <source>
        <dbReference type="EMBL" id="MDF9409321.1"/>
    </source>
</evidence>
<evidence type="ECO:0000259" key="4">
    <source>
        <dbReference type="Pfam" id="PF22692"/>
    </source>
</evidence>
<evidence type="ECO:0000259" key="3">
    <source>
        <dbReference type="Pfam" id="PF06429"/>
    </source>
</evidence>
<dbReference type="InterPro" id="IPR037925">
    <property type="entry name" value="FlgE/F/G-like"/>
</dbReference>
<evidence type="ECO:0000256" key="1">
    <source>
        <dbReference type="ARBA" id="ARBA00009677"/>
    </source>
</evidence>
<dbReference type="SUPFAM" id="SSF117143">
    <property type="entry name" value="Flagellar hook protein flgE"/>
    <property type="match status" value="1"/>
</dbReference>
<dbReference type="Pfam" id="PF06429">
    <property type="entry name" value="Flg_bbr_C"/>
    <property type="match status" value="1"/>
</dbReference>
<keyword evidence="5" id="KW-0969">Cilium</keyword>
<keyword evidence="5" id="KW-0966">Cell projection</keyword>
<dbReference type="Pfam" id="PF22692">
    <property type="entry name" value="LlgE_F_G_D1"/>
    <property type="match status" value="1"/>
</dbReference>
<protein>
    <submittedName>
        <fullName evidence="5">Flagellar hook-basal body protein</fullName>
    </submittedName>
</protein>
<dbReference type="InterPro" id="IPR010930">
    <property type="entry name" value="Flg_bb/hook_C_dom"/>
</dbReference>
<dbReference type="InterPro" id="IPR053967">
    <property type="entry name" value="LlgE_F_G-like_D1"/>
</dbReference>
<organism evidence="5 6">
    <name type="scientific">Pelotomaculum isophthalicicum JI</name>
    <dbReference type="NCBI Taxonomy" id="947010"/>
    <lineage>
        <taxon>Bacteria</taxon>
        <taxon>Bacillati</taxon>
        <taxon>Bacillota</taxon>
        <taxon>Clostridia</taxon>
        <taxon>Eubacteriales</taxon>
        <taxon>Desulfotomaculaceae</taxon>
        <taxon>Pelotomaculum</taxon>
    </lineage>
</organism>
<dbReference type="PANTHER" id="PTHR30435:SF19">
    <property type="entry name" value="FLAGELLAR BASAL-BODY ROD PROTEIN FLGG"/>
    <property type="match status" value="1"/>
</dbReference>
<reference evidence="5" key="1">
    <citation type="submission" date="2022-02" db="EMBL/GenBank/DDBJ databases">
        <authorList>
            <person name="Leng L."/>
        </authorList>
    </citation>
    <scope>NUCLEOTIDE SEQUENCE</scope>
    <source>
        <strain evidence="5">JI</strain>
    </source>
</reference>
<gene>
    <name evidence="5" type="ORF">L7E55_13310</name>
</gene>
<dbReference type="NCBIfam" id="TIGR03506">
    <property type="entry name" value="FlgEFG_subfam"/>
    <property type="match status" value="2"/>
</dbReference>
<dbReference type="GO" id="GO:0071978">
    <property type="term" value="P:bacterial-type flagellum-dependent swarming motility"/>
    <property type="evidence" value="ECO:0007669"/>
    <property type="project" value="TreeGrafter"/>
</dbReference>
<dbReference type="PANTHER" id="PTHR30435">
    <property type="entry name" value="FLAGELLAR PROTEIN"/>
    <property type="match status" value="1"/>
</dbReference>
<keyword evidence="2" id="KW-0975">Bacterial flagellum</keyword>
<comment type="subcellular location">
    <subcellularLocation>
        <location evidence="2">Bacterial flagellum basal body</location>
    </subcellularLocation>
</comment>
<feature type="domain" description="Flagellar hook protein FlgE/F/G-like D1" evidence="4">
    <location>
        <begin position="96"/>
        <end position="164"/>
    </location>
</feature>